<feature type="transmembrane region" description="Helical" evidence="6">
    <location>
        <begin position="798"/>
        <end position="822"/>
    </location>
</feature>
<evidence type="ECO:0000256" key="1">
    <source>
        <dbReference type="ARBA" id="ARBA00004141"/>
    </source>
</evidence>
<evidence type="ECO:0000313" key="8">
    <source>
        <dbReference type="EMBL" id="ETV84102.1"/>
    </source>
</evidence>
<keyword evidence="3 6" id="KW-1133">Transmembrane helix</keyword>
<gene>
    <name evidence="8" type="ORF">H257_03415</name>
</gene>
<dbReference type="AlphaFoldDB" id="W4GWR4"/>
<evidence type="ECO:0000256" key="6">
    <source>
        <dbReference type="SAM" id="Phobius"/>
    </source>
</evidence>
<dbReference type="GO" id="GO:0005254">
    <property type="term" value="F:chloride channel activity"/>
    <property type="evidence" value="ECO:0007669"/>
    <property type="project" value="TreeGrafter"/>
</dbReference>
<feature type="transmembrane region" description="Helical" evidence="6">
    <location>
        <begin position="748"/>
        <end position="770"/>
    </location>
</feature>
<feature type="domain" description="Anoctamin transmembrane" evidence="7">
    <location>
        <begin position="424"/>
        <end position="871"/>
    </location>
</feature>
<dbReference type="OrthoDB" id="296386at2759"/>
<reference evidence="8" key="1">
    <citation type="submission" date="2013-12" db="EMBL/GenBank/DDBJ databases">
        <title>The Genome Sequence of Aphanomyces astaci APO3.</title>
        <authorList>
            <consortium name="The Broad Institute Genomics Platform"/>
            <person name="Russ C."/>
            <person name="Tyler B."/>
            <person name="van West P."/>
            <person name="Dieguez-Uribeondo J."/>
            <person name="Young S.K."/>
            <person name="Zeng Q."/>
            <person name="Gargeya S."/>
            <person name="Fitzgerald M."/>
            <person name="Abouelleil A."/>
            <person name="Alvarado L."/>
            <person name="Chapman S.B."/>
            <person name="Gainer-Dewar J."/>
            <person name="Goldberg J."/>
            <person name="Griggs A."/>
            <person name="Gujja S."/>
            <person name="Hansen M."/>
            <person name="Howarth C."/>
            <person name="Imamovic A."/>
            <person name="Ireland A."/>
            <person name="Larimer J."/>
            <person name="McCowan C."/>
            <person name="Murphy C."/>
            <person name="Pearson M."/>
            <person name="Poon T.W."/>
            <person name="Priest M."/>
            <person name="Roberts A."/>
            <person name="Saif S."/>
            <person name="Shea T."/>
            <person name="Sykes S."/>
            <person name="Wortman J."/>
            <person name="Nusbaum C."/>
            <person name="Birren B."/>
        </authorList>
    </citation>
    <scope>NUCLEOTIDE SEQUENCE [LARGE SCALE GENOMIC DNA]</scope>
    <source>
        <strain evidence="8">APO3</strain>
    </source>
</reference>
<evidence type="ECO:0000259" key="7">
    <source>
        <dbReference type="Pfam" id="PF04547"/>
    </source>
</evidence>
<comment type="subcellular location">
    <subcellularLocation>
        <location evidence="1">Membrane</location>
        <topology evidence="1">Multi-pass membrane protein</topology>
    </subcellularLocation>
</comment>
<protein>
    <recommendedName>
        <fullName evidence="7">Anoctamin transmembrane domain-containing protein</fullName>
    </recommendedName>
</protein>
<name>W4GWR4_APHAT</name>
<evidence type="ECO:0000256" key="5">
    <source>
        <dbReference type="SAM" id="MobiDB-lite"/>
    </source>
</evidence>
<feature type="transmembrane region" description="Helical" evidence="6">
    <location>
        <begin position="432"/>
        <end position="458"/>
    </location>
</feature>
<proteinExistence type="predicted"/>
<evidence type="ECO:0000256" key="4">
    <source>
        <dbReference type="ARBA" id="ARBA00023136"/>
    </source>
</evidence>
<organism evidence="8">
    <name type="scientific">Aphanomyces astaci</name>
    <name type="common">Crayfish plague agent</name>
    <dbReference type="NCBI Taxonomy" id="112090"/>
    <lineage>
        <taxon>Eukaryota</taxon>
        <taxon>Sar</taxon>
        <taxon>Stramenopiles</taxon>
        <taxon>Oomycota</taxon>
        <taxon>Saprolegniomycetes</taxon>
        <taxon>Saprolegniales</taxon>
        <taxon>Verrucalvaceae</taxon>
        <taxon>Aphanomyces</taxon>
    </lineage>
</organism>
<dbReference type="PANTHER" id="PTHR12308:SF73">
    <property type="entry name" value="ANOCTAMIN"/>
    <property type="match status" value="1"/>
</dbReference>
<feature type="region of interest" description="Disordered" evidence="5">
    <location>
        <begin position="921"/>
        <end position="944"/>
    </location>
</feature>
<accession>W4GWR4</accession>
<dbReference type="EMBL" id="KI913119">
    <property type="protein sequence ID" value="ETV84102.1"/>
    <property type="molecule type" value="Genomic_DNA"/>
</dbReference>
<evidence type="ECO:0000256" key="3">
    <source>
        <dbReference type="ARBA" id="ARBA00022989"/>
    </source>
</evidence>
<feature type="transmembrane region" description="Helical" evidence="6">
    <location>
        <begin position="578"/>
        <end position="604"/>
    </location>
</feature>
<feature type="transmembrane region" description="Helical" evidence="6">
    <location>
        <begin position="624"/>
        <end position="645"/>
    </location>
</feature>
<dbReference type="GeneID" id="20805411"/>
<feature type="transmembrane region" description="Helical" evidence="6">
    <location>
        <begin position="470"/>
        <end position="489"/>
    </location>
</feature>
<dbReference type="GO" id="GO:0016020">
    <property type="term" value="C:membrane"/>
    <property type="evidence" value="ECO:0007669"/>
    <property type="project" value="UniProtKB-SubCell"/>
</dbReference>
<evidence type="ECO:0000256" key="2">
    <source>
        <dbReference type="ARBA" id="ARBA00022692"/>
    </source>
</evidence>
<dbReference type="VEuPathDB" id="FungiDB:H257_03415"/>
<dbReference type="InterPro" id="IPR049452">
    <property type="entry name" value="Anoctamin_TM"/>
</dbReference>
<dbReference type="InterPro" id="IPR007632">
    <property type="entry name" value="Anoctamin"/>
</dbReference>
<feature type="transmembrane region" description="Helical" evidence="6">
    <location>
        <begin position="544"/>
        <end position="566"/>
    </location>
</feature>
<dbReference type="RefSeq" id="XP_009825794.1">
    <property type="nucleotide sequence ID" value="XM_009827492.1"/>
</dbReference>
<dbReference type="Pfam" id="PF04547">
    <property type="entry name" value="Anoctamin"/>
    <property type="match status" value="1"/>
</dbReference>
<sequence length="944" mass="106290">MQQPRGPPRPSLAEPFIDMVADSPTVQDSHRQSQLASSSAAIDLVMVFSLRSGGEVKHPERFTQAKFVKRMLGLCRGKKPVVNELKSVFRTDKCFLDDSGRPFDLSPPLGQDAPIPPTNAAMIAIHLDDDDDDNALAQSELERKMACLQAEYVAYVGSANDTTETKFCELVVRSMAKRLQLTCGLTVRMFKSKRGDEIIMTVKADEGDLKVEAERTEYRLQTSNKPFDAIHTSKLEAVARDVGDVVMAESKAHLNNIQRHSTTSQIAPEPEMDPLLISHGKVHHMKLHTALEKWGHNELADGRTTPPVPTVAPSLWQRFLSGLIYISSDPWTYFALYTPYKSDPKLQPYYRRYLTSSATWTLFRPVDRIRLTNSIINRHLNLDALKATTSLQDAFALHDTAALDALKTSWALNKAMTSQPIGAIRDYFGEKIALYFVWLELYTKMLVMPAVFGIAIYVLDVFTTAHSRTLKIAFAVAIVVWSTLFTELWKRKSAIYNVAWGTDEFNIKSVPRTQFRGVRRLNPVDNTHQMWVQSTVRARWRIRASFLVVFVMVLIVLVALTGLFYLKHLSANMDSPKWKAWAAVGVSALNSVQITVLNMVYRWVANVLNAWENHRTDVEFENNLITKVFLFQFCNSFASFFYIAYVKHYVGDPCIDNNCLGELRLQLFILFGMQVVVGNLVEVVLPTATRMLHLYRNASDDPSKPKKSAGDTKRKLQMAQEHCSQEELQAMLLPYEASEAFQDYNEMVIQYGFVTLFVVAFPLTPVMALANNILEIHVDAFKLCTAHRRPFPHRASDIGSWSFFLHAMNSLAVVTNISILLFTYDPNDKVTSDATSSTTKWVTFIVAEQLSVALKHLVAYLVPDEPLELGQLKGRHKHIEANVFLGHHVDDKAVPTNLTEKAESLDLVILDKYDSFPGAVSPSDATSSLSPHQPLPTNLACERP</sequence>
<keyword evidence="4 6" id="KW-0472">Membrane</keyword>
<dbReference type="PANTHER" id="PTHR12308">
    <property type="entry name" value="ANOCTAMIN"/>
    <property type="match status" value="1"/>
</dbReference>
<feature type="transmembrane region" description="Helical" evidence="6">
    <location>
        <begin position="665"/>
        <end position="685"/>
    </location>
</feature>
<keyword evidence="2 6" id="KW-0812">Transmembrane</keyword>